<dbReference type="AlphaFoldDB" id="A0A0G4HK52"/>
<reference evidence="2" key="1">
    <citation type="submission" date="2014-11" db="EMBL/GenBank/DDBJ databases">
        <authorList>
            <person name="Otto D Thomas"/>
            <person name="Naeem Raeece"/>
        </authorList>
    </citation>
    <scope>NUCLEOTIDE SEQUENCE</scope>
</reference>
<dbReference type="Gene3D" id="3.40.50.150">
    <property type="entry name" value="Vaccinia Virus protein VP39"/>
    <property type="match status" value="1"/>
</dbReference>
<evidence type="ECO:0000256" key="1">
    <source>
        <dbReference type="SAM" id="MobiDB-lite"/>
    </source>
</evidence>
<feature type="compositionally biased region" description="Basic and acidic residues" evidence="1">
    <location>
        <begin position="111"/>
        <end position="120"/>
    </location>
</feature>
<gene>
    <name evidence="2" type="ORF">Cvel_7234</name>
</gene>
<accession>A0A0G4HK52</accession>
<protein>
    <submittedName>
        <fullName evidence="2">Uncharacterized protein</fullName>
    </submittedName>
</protein>
<dbReference type="VEuPathDB" id="CryptoDB:Cvel_7234"/>
<organism evidence="2">
    <name type="scientific">Chromera velia CCMP2878</name>
    <dbReference type="NCBI Taxonomy" id="1169474"/>
    <lineage>
        <taxon>Eukaryota</taxon>
        <taxon>Sar</taxon>
        <taxon>Alveolata</taxon>
        <taxon>Colpodellida</taxon>
        <taxon>Chromeraceae</taxon>
        <taxon>Chromera</taxon>
    </lineage>
</organism>
<sequence length="294" mass="33646">MPAEVSDEGSPEHYSTVATTYEGAFFYEDGSPYQQFLLEKTLLYLDLQKDDFLVDIGGGTGNFTEKVYRRTHPSEPILVVDPFADMLEKAERREGLRVLCKSAVDFAEETAEGRETETGKVKTTNSPGRDLQPSKVLMKEMIHHIAEEQYERLFKGLLQKLKKSGQPRARVVIMTRPKEVTYPFPSKAYKVFAENQPGADRVCQAAASAGFFVKVFEEKYQASVPKEQWLQMIRVRFWSTFSHAHFSEEELEAGVKEVEDKLKDKETADFDDTILFLVFSVREEKQKKSLCLIQ</sequence>
<proteinExistence type="predicted"/>
<feature type="region of interest" description="Disordered" evidence="1">
    <location>
        <begin position="110"/>
        <end position="130"/>
    </location>
</feature>
<name>A0A0G4HK52_9ALVE</name>
<dbReference type="EMBL" id="CDMZ01002978">
    <property type="protein sequence ID" value="CEM44639.1"/>
    <property type="molecule type" value="Genomic_DNA"/>
</dbReference>
<evidence type="ECO:0000313" key="2">
    <source>
        <dbReference type="EMBL" id="CEM44639.1"/>
    </source>
</evidence>
<dbReference type="InterPro" id="IPR029063">
    <property type="entry name" value="SAM-dependent_MTases_sf"/>
</dbReference>
<dbReference type="SUPFAM" id="SSF53335">
    <property type="entry name" value="S-adenosyl-L-methionine-dependent methyltransferases"/>
    <property type="match status" value="1"/>
</dbReference>